<proteinExistence type="predicted"/>
<protein>
    <submittedName>
        <fullName evidence="1">Uncharacterized protein</fullName>
    </submittedName>
</protein>
<evidence type="ECO:0000313" key="2">
    <source>
        <dbReference type="Proteomes" id="UP001249851"/>
    </source>
</evidence>
<sequence>MAAIDEEWIRRQVMVERKTHHEISEILKCHLPFNRGLSERSVRQFCENHGIHYWSGLDRRALASATREAVQKVGPTWGRKMLEGYFRAEGVNICSKRIGSSCWRNPI</sequence>
<dbReference type="AlphaFoldDB" id="A0AAD9PST8"/>
<comment type="caution">
    <text evidence="1">The sequence shown here is derived from an EMBL/GenBank/DDBJ whole genome shotgun (WGS) entry which is preliminary data.</text>
</comment>
<name>A0AAD9PST8_ACRCE</name>
<gene>
    <name evidence="1" type="ORF">P5673_031450</name>
</gene>
<dbReference type="Proteomes" id="UP001249851">
    <property type="component" value="Unassembled WGS sequence"/>
</dbReference>
<accession>A0AAD9PST8</accession>
<dbReference type="EMBL" id="JARQWQ010000148">
    <property type="protein sequence ID" value="KAK2548382.1"/>
    <property type="molecule type" value="Genomic_DNA"/>
</dbReference>
<evidence type="ECO:0000313" key="1">
    <source>
        <dbReference type="EMBL" id="KAK2548382.1"/>
    </source>
</evidence>
<reference evidence="1" key="2">
    <citation type="journal article" date="2023" name="Science">
        <title>Genomic signatures of disease resistance in endangered staghorn corals.</title>
        <authorList>
            <person name="Vollmer S.V."/>
            <person name="Selwyn J.D."/>
            <person name="Despard B.A."/>
            <person name="Roesel C.L."/>
        </authorList>
    </citation>
    <scope>NUCLEOTIDE SEQUENCE</scope>
    <source>
        <strain evidence="1">K2</strain>
    </source>
</reference>
<organism evidence="1 2">
    <name type="scientific">Acropora cervicornis</name>
    <name type="common">Staghorn coral</name>
    <dbReference type="NCBI Taxonomy" id="6130"/>
    <lineage>
        <taxon>Eukaryota</taxon>
        <taxon>Metazoa</taxon>
        <taxon>Cnidaria</taxon>
        <taxon>Anthozoa</taxon>
        <taxon>Hexacorallia</taxon>
        <taxon>Scleractinia</taxon>
        <taxon>Astrocoeniina</taxon>
        <taxon>Acroporidae</taxon>
        <taxon>Acropora</taxon>
    </lineage>
</organism>
<keyword evidence="2" id="KW-1185">Reference proteome</keyword>
<reference evidence="1" key="1">
    <citation type="journal article" date="2023" name="G3 (Bethesda)">
        <title>Whole genome assembly and annotation of the endangered Caribbean coral Acropora cervicornis.</title>
        <authorList>
            <person name="Selwyn J.D."/>
            <person name="Vollmer S.V."/>
        </authorList>
    </citation>
    <scope>NUCLEOTIDE SEQUENCE</scope>
    <source>
        <strain evidence="1">K2</strain>
    </source>
</reference>